<keyword evidence="6 7" id="KW-0472">Membrane</keyword>
<feature type="transmembrane region" description="Helical" evidence="7">
    <location>
        <begin position="311"/>
        <end position="334"/>
    </location>
</feature>
<feature type="transmembrane region" description="Helical" evidence="7">
    <location>
        <begin position="191"/>
        <end position="213"/>
    </location>
</feature>
<organism evidence="8 9">
    <name type="scientific">Bacteroides eggerthii</name>
    <dbReference type="NCBI Taxonomy" id="28111"/>
    <lineage>
        <taxon>Bacteria</taxon>
        <taxon>Pseudomonadati</taxon>
        <taxon>Bacteroidota</taxon>
        <taxon>Bacteroidia</taxon>
        <taxon>Bacteroidales</taxon>
        <taxon>Bacteroidaceae</taxon>
        <taxon>Bacteroides</taxon>
    </lineage>
</organism>
<dbReference type="PIRSF" id="PIRSF006603">
    <property type="entry name" value="DinF"/>
    <property type="match status" value="1"/>
</dbReference>
<dbReference type="InterPro" id="IPR047135">
    <property type="entry name" value="YsiQ"/>
</dbReference>
<evidence type="ECO:0000256" key="3">
    <source>
        <dbReference type="ARBA" id="ARBA00022475"/>
    </source>
</evidence>
<feature type="transmembrane region" description="Helical" evidence="7">
    <location>
        <begin position="44"/>
        <end position="64"/>
    </location>
</feature>
<keyword evidence="2" id="KW-0813">Transport</keyword>
<name>A0A380YMU4_9BACE</name>
<evidence type="ECO:0000256" key="4">
    <source>
        <dbReference type="ARBA" id="ARBA00022692"/>
    </source>
</evidence>
<dbReference type="NCBIfam" id="TIGR00797">
    <property type="entry name" value="matE"/>
    <property type="match status" value="1"/>
</dbReference>
<dbReference type="EMBL" id="UFSX01000001">
    <property type="protein sequence ID" value="SUV29486.1"/>
    <property type="molecule type" value="Genomic_DNA"/>
</dbReference>
<evidence type="ECO:0000313" key="8">
    <source>
        <dbReference type="EMBL" id="SUV29486.1"/>
    </source>
</evidence>
<feature type="transmembrane region" description="Helical" evidence="7">
    <location>
        <begin position="354"/>
        <end position="375"/>
    </location>
</feature>
<dbReference type="PANTHER" id="PTHR42925">
    <property type="entry name" value="MULTIDRUG AND TOXIN EFFLUX PROTEIN MATE FAMILY"/>
    <property type="match status" value="1"/>
</dbReference>
<protein>
    <submittedName>
        <fullName evidence="8">MATE efflux family protein</fullName>
    </submittedName>
</protein>
<dbReference type="GO" id="GO:0042910">
    <property type="term" value="F:xenobiotic transmembrane transporter activity"/>
    <property type="evidence" value="ECO:0007669"/>
    <property type="project" value="InterPro"/>
</dbReference>
<gene>
    <name evidence="8" type="primary">norM_2</name>
    <name evidence="8" type="ORF">NCTC11155_01473</name>
</gene>
<evidence type="ECO:0000256" key="6">
    <source>
        <dbReference type="ARBA" id="ARBA00023136"/>
    </source>
</evidence>
<sequence length="479" mass="53134">MAKIGKLFDMYQSHLFFISVSLRDFYHNTFYNIMIQQENLKKRLAKLAAPIFIETLLIMMLGAVDTVMLSRHSDNSVAAVGVVNQIIMLTFLVFEVINLGTSVLCSQYIGARLHKQVVQVVGVSILVNLVVGITISMLLFGCAGPILRLMGLGPELMQDGMDYMRIVGAFAFFQALSLTLSASLRSANKAVYPMLVTVVVNILNIIGNYSLIFGRFGFPELGVEGAAISTAFSRGVSMIILFVILFRKHIHSFPRVYFRPFPWVELKNLMKVGLPSAGEQLSYSSSQVVITYFINMLGVEALATRTYCVNIIMFAYLFSISMAQGGAICIGHLIGEKKPHAAFLMGKYVMKKSVMITVILSGILALFGHTIFGWLTSNPEIIRMGATVLMIDVVLEIGRPINIFATNALRAAGDVNYPFYVGLVVMWSVAVGLGYLFGIPFGWGICGMWVAFLLDENIRGAIFVRRWYSMKWVSKSFIK</sequence>
<evidence type="ECO:0000313" key="9">
    <source>
        <dbReference type="Proteomes" id="UP000254424"/>
    </source>
</evidence>
<proteinExistence type="predicted"/>
<keyword evidence="4 7" id="KW-0812">Transmembrane</keyword>
<evidence type="ECO:0000256" key="2">
    <source>
        <dbReference type="ARBA" id="ARBA00022448"/>
    </source>
</evidence>
<dbReference type="Proteomes" id="UP000254424">
    <property type="component" value="Unassembled WGS sequence"/>
</dbReference>
<accession>A0A380YMU4</accession>
<dbReference type="STRING" id="483216.BACEGG_02357"/>
<feature type="transmembrane region" description="Helical" evidence="7">
    <location>
        <begin position="76"/>
        <end position="97"/>
    </location>
</feature>
<keyword evidence="3" id="KW-1003">Cell membrane</keyword>
<dbReference type="AlphaFoldDB" id="A0A380YMU4"/>
<comment type="subcellular location">
    <subcellularLocation>
        <location evidence="1">Cell membrane</location>
        <topology evidence="1">Multi-pass membrane protein</topology>
    </subcellularLocation>
</comment>
<dbReference type="GO" id="GO:0015297">
    <property type="term" value="F:antiporter activity"/>
    <property type="evidence" value="ECO:0007669"/>
    <property type="project" value="InterPro"/>
</dbReference>
<dbReference type="InterPro" id="IPR048279">
    <property type="entry name" value="MdtK-like"/>
</dbReference>
<dbReference type="InterPro" id="IPR002528">
    <property type="entry name" value="MATE_fam"/>
</dbReference>
<feature type="transmembrane region" description="Helical" evidence="7">
    <location>
        <begin position="417"/>
        <end position="435"/>
    </location>
</feature>
<evidence type="ECO:0000256" key="1">
    <source>
        <dbReference type="ARBA" id="ARBA00004651"/>
    </source>
</evidence>
<dbReference type="PANTHER" id="PTHR42925:SF1">
    <property type="entry name" value="VIRULENCE FACTOR MVIN"/>
    <property type="match status" value="1"/>
</dbReference>
<keyword evidence="5 7" id="KW-1133">Transmembrane helix</keyword>
<reference evidence="8 9" key="1">
    <citation type="submission" date="2018-06" db="EMBL/GenBank/DDBJ databases">
        <authorList>
            <consortium name="Pathogen Informatics"/>
            <person name="Doyle S."/>
        </authorList>
    </citation>
    <scope>NUCLEOTIDE SEQUENCE [LARGE SCALE GENOMIC DNA]</scope>
    <source>
        <strain evidence="8 9">NCTC11155</strain>
    </source>
</reference>
<dbReference type="CDD" id="cd13134">
    <property type="entry name" value="MATE_like_8"/>
    <property type="match status" value="1"/>
</dbReference>
<dbReference type="GO" id="GO:0005886">
    <property type="term" value="C:plasma membrane"/>
    <property type="evidence" value="ECO:0007669"/>
    <property type="project" value="UniProtKB-SubCell"/>
</dbReference>
<feature type="transmembrane region" description="Helical" evidence="7">
    <location>
        <begin position="166"/>
        <end position="184"/>
    </location>
</feature>
<evidence type="ECO:0000256" key="5">
    <source>
        <dbReference type="ARBA" id="ARBA00022989"/>
    </source>
</evidence>
<feature type="transmembrane region" description="Helical" evidence="7">
    <location>
        <begin position="225"/>
        <end position="246"/>
    </location>
</feature>
<feature type="transmembrane region" description="Helical" evidence="7">
    <location>
        <begin position="117"/>
        <end position="146"/>
    </location>
</feature>
<evidence type="ECO:0000256" key="7">
    <source>
        <dbReference type="SAM" id="Phobius"/>
    </source>
</evidence>
<dbReference type="Pfam" id="PF01554">
    <property type="entry name" value="MatE"/>
    <property type="match status" value="2"/>
</dbReference>
<feature type="transmembrane region" description="Helical" evidence="7">
    <location>
        <begin position="441"/>
        <end position="462"/>
    </location>
</feature>